<keyword evidence="2" id="KW-1185">Reference proteome</keyword>
<dbReference type="STRING" id="1611254.A0A2G5VGQ2"/>
<protein>
    <submittedName>
        <fullName evidence="1">Uncharacterized protein</fullName>
    </submittedName>
</protein>
<gene>
    <name evidence="1" type="primary">Cnig_chr_I.g1650</name>
    <name evidence="1" type="ORF">B9Z55_001650</name>
</gene>
<dbReference type="EMBL" id="PDUG01000001">
    <property type="protein sequence ID" value="PIC50948.1"/>
    <property type="molecule type" value="Genomic_DNA"/>
</dbReference>
<evidence type="ECO:0000313" key="2">
    <source>
        <dbReference type="Proteomes" id="UP000230233"/>
    </source>
</evidence>
<reference evidence="2" key="1">
    <citation type="submission" date="2017-10" db="EMBL/GenBank/DDBJ databases">
        <title>Rapid genome shrinkage in a self-fertile nematode reveals novel sperm competition proteins.</title>
        <authorList>
            <person name="Yin D."/>
            <person name="Schwarz E.M."/>
            <person name="Thomas C.G."/>
            <person name="Felde R.L."/>
            <person name="Korf I.F."/>
            <person name="Cutter A.D."/>
            <person name="Schartner C.M."/>
            <person name="Ralston E.J."/>
            <person name="Meyer B.J."/>
            <person name="Haag E.S."/>
        </authorList>
    </citation>
    <scope>NUCLEOTIDE SEQUENCE [LARGE SCALE GENOMIC DNA]</scope>
    <source>
        <strain evidence="2">JU1422</strain>
    </source>
</reference>
<name>A0A2G5VGQ2_9PELO</name>
<proteinExistence type="predicted"/>
<sequence length="75" mass="8446">MTTLFEKLTELMLLDPNDKYSPQKSILLKRMAANIISCFPYPTTRPASPPPKPSPESCEHRAFCDAFGKLVQVSF</sequence>
<accession>A0A2G5VGQ2</accession>
<dbReference type="AlphaFoldDB" id="A0A2G5VGQ2"/>
<evidence type="ECO:0000313" key="1">
    <source>
        <dbReference type="EMBL" id="PIC50948.1"/>
    </source>
</evidence>
<dbReference type="Proteomes" id="UP000230233">
    <property type="component" value="Chromosome I"/>
</dbReference>
<comment type="caution">
    <text evidence="1">The sequence shown here is derived from an EMBL/GenBank/DDBJ whole genome shotgun (WGS) entry which is preliminary data.</text>
</comment>
<organism evidence="1 2">
    <name type="scientific">Caenorhabditis nigoni</name>
    <dbReference type="NCBI Taxonomy" id="1611254"/>
    <lineage>
        <taxon>Eukaryota</taxon>
        <taxon>Metazoa</taxon>
        <taxon>Ecdysozoa</taxon>
        <taxon>Nematoda</taxon>
        <taxon>Chromadorea</taxon>
        <taxon>Rhabditida</taxon>
        <taxon>Rhabditina</taxon>
        <taxon>Rhabditomorpha</taxon>
        <taxon>Rhabditoidea</taxon>
        <taxon>Rhabditidae</taxon>
        <taxon>Peloderinae</taxon>
        <taxon>Caenorhabditis</taxon>
    </lineage>
</organism>